<sequence>TMFSSSPSAGHWSFGSFFDNVLRNPLRPLPFWMECRQHIFYSLSKLQLTYIPALVKVTKTFVPFPPIPSILRSDYFPHPDLERNAHSICVGYFNAVCDVIEANLQMCGRDHNVLFIVNREMPRIRVILRVIHLIVIGGVDLDTSHSISDSSIRPTFEPTFHSVDTLKNEMSDSSSYRNVGKSEKKSIVHLEKKPWLKEKELRLKNKSKLGLAGASAESSKNFVSLQSSLNEFRRLSSSIGCSDASDKSNESSRVGTPKEPYLYEDKYDFDSYD</sequence>
<evidence type="ECO:0000313" key="2">
    <source>
        <dbReference type="EMBL" id="GMT19843.1"/>
    </source>
</evidence>
<protein>
    <submittedName>
        <fullName evidence="2">Uncharacterized protein</fullName>
    </submittedName>
</protein>
<feature type="non-terminal residue" evidence="2">
    <location>
        <position position="273"/>
    </location>
</feature>
<feature type="non-terminal residue" evidence="2">
    <location>
        <position position="1"/>
    </location>
</feature>
<name>A0AAV5VNC7_9BILA</name>
<dbReference type="Proteomes" id="UP001432322">
    <property type="component" value="Unassembled WGS sequence"/>
</dbReference>
<evidence type="ECO:0000256" key="1">
    <source>
        <dbReference type="SAM" id="MobiDB-lite"/>
    </source>
</evidence>
<gene>
    <name evidence="2" type="ORF">PFISCL1PPCAC_11140</name>
</gene>
<dbReference type="AlphaFoldDB" id="A0AAV5VNC7"/>
<accession>A0AAV5VNC7</accession>
<evidence type="ECO:0000313" key="3">
    <source>
        <dbReference type="Proteomes" id="UP001432322"/>
    </source>
</evidence>
<keyword evidence="3" id="KW-1185">Reference proteome</keyword>
<proteinExistence type="predicted"/>
<comment type="caution">
    <text evidence="2">The sequence shown here is derived from an EMBL/GenBank/DDBJ whole genome shotgun (WGS) entry which is preliminary data.</text>
</comment>
<organism evidence="2 3">
    <name type="scientific">Pristionchus fissidentatus</name>
    <dbReference type="NCBI Taxonomy" id="1538716"/>
    <lineage>
        <taxon>Eukaryota</taxon>
        <taxon>Metazoa</taxon>
        <taxon>Ecdysozoa</taxon>
        <taxon>Nematoda</taxon>
        <taxon>Chromadorea</taxon>
        <taxon>Rhabditida</taxon>
        <taxon>Rhabditina</taxon>
        <taxon>Diplogasteromorpha</taxon>
        <taxon>Diplogasteroidea</taxon>
        <taxon>Neodiplogasteridae</taxon>
        <taxon>Pristionchus</taxon>
    </lineage>
</organism>
<dbReference type="EMBL" id="BTSY01000003">
    <property type="protein sequence ID" value="GMT19843.1"/>
    <property type="molecule type" value="Genomic_DNA"/>
</dbReference>
<feature type="region of interest" description="Disordered" evidence="1">
    <location>
        <begin position="239"/>
        <end position="261"/>
    </location>
</feature>
<reference evidence="2" key="1">
    <citation type="submission" date="2023-10" db="EMBL/GenBank/DDBJ databases">
        <title>Genome assembly of Pristionchus species.</title>
        <authorList>
            <person name="Yoshida K."/>
            <person name="Sommer R.J."/>
        </authorList>
    </citation>
    <scope>NUCLEOTIDE SEQUENCE</scope>
    <source>
        <strain evidence="2">RS5133</strain>
    </source>
</reference>